<protein>
    <submittedName>
        <fullName evidence="10">Uncharacterized protein</fullName>
    </submittedName>
</protein>
<comment type="caution">
    <text evidence="10">The sequence shown here is derived from an EMBL/GenBank/DDBJ whole genome shotgun (WGS) entry which is preliminary data.</text>
</comment>
<dbReference type="PANTHER" id="PTHR37820">
    <property type="entry name" value="CELL DIVISION PROTEIN DIVIB"/>
    <property type="match status" value="1"/>
</dbReference>
<dbReference type="InterPro" id="IPR005548">
    <property type="entry name" value="Cell_div_FtsQ/DivIB_C"/>
</dbReference>
<feature type="transmembrane region" description="Helical" evidence="7">
    <location>
        <begin position="168"/>
        <end position="188"/>
    </location>
</feature>
<dbReference type="InterPro" id="IPR050487">
    <property type="entry name" value="FtsQ_DivIB"/>
</dbReference>
<evidence type="ECO:0000259" key="9">
    <source>
        <dbReference type="Pfam" id="PF08478"/>
    </source>
</evidence>
<dbReference type="Pfam" id="PF08478">
    <property type="entry name" value="POTRA_1"/>
    <property type="match status" value="1"/>
</dbReference>
<evidence type="ECO:0000256" key="2">
    <source>
        <dbReference type="ARBA" id="ARBA00022618"/>
    </source>
</evidence>
<evidence type="ECO:0000256" key="7">
    <source>
        <dbReference type="SAM" id="Phobius"/>
    </source>
</evidence>
<evidence type="ECO:0000256" key="4">
    <source>
        <dbReference type="ARBA" id="ARBA00022989"/>
    </source>
</evidence>
<dbReference type="RefSeq" id="WP_102288271.1">
    <property type="nucleotide sequence ID" value="NZ_CALBAU010000166.1"/>
</dbReference>
<dbReference type="GO" id="GO:0005886">
    <property type="term" value="C:plasma membrane"/>
    <property type="evidence" value="ECO:0007669"/>
    <property type="project" value="TreeGrafter"/>
</dbReference>
<dbReference type="GO" id="GO:0051301">
    <property type="term" value="P:cell division"/>
    <property type="evidence" value="ECO:0007669"/>
    <property type="project" value="UniProtKB-KW"/>
</dbReference>
<organism evidence="10 11">
    <name type="scientific">Eisenbergiella massiliensis</name>
    <dbReference type="NCBI Taxonomy" id="1720294"/>
    <lineage>
        <taxon>Bacteria</taxon>
        <taxon>Bacillati</taxon>
        <taxon>Bacillota</taxon>
        <taxon>Clostridia</taxon>
        <taxon>Lachnospirales</taxon>
        <taxon>Lachnospiraceae</taxon>
        <taxon>Eisenbergiella</taxon>
    </lineage>
</organism>
<dbReference type="PANTHER" id="PTHR37820:SF1">
    <property type="entry name" value="CELL DIVISION PROTEIN FTSQ"/>
    <property type="match status" value="1"/>
</dbReference>
<dbReference type="Gene3D" id="3.10.20.310">
    <property type="entry name" value="membrane protein fhac"/>
    <property type="match status" value="1"/>
</dbReference>
<keyword evidence="7" id="KW-0472">Membrane</keyword>
<dbReference type="Proteomes" id="UP000261166">
    <property type="component" value="Unassembled WGS sequence"/>
</dbReference>
<name>A0A3E3IK18_9FIRM</name>
<gene>
    <name evidence="10" type="ORF">DWY69_22100</name>
</gene>
<keyword evidence="3 7" id="KW-0812">Transmembrane</keyword>
<keyword evidence="1" id="KW-1003">Cell membrane</keyword>
<evidence type="ECO:0000256" key="3">
    <source>
        <dbReference type="ARBA" id="ARBA00022692"/>
    </source>
</evidence>
<dbReference type="InterPro" id="IPR013685">
    <property type="entry name" value="POTRA_FtsQ_type"/>
</dbReference>
<dbReference type="Pfam" id="PF03799">
    <property type="entry name" value="FtsQ_DivIB_C"/>
    <property type="match status" value="1"/>
</dbReference>
<sequence>MKTDEMKKQKKKSVQDHKTGSGKKPAAAAPKKKTVPGAGTSKGGTGKGGISKGGAAKAGPSKTNPSKTNPSKAGPSKTGPSKASPSRGGGSKAVLAKPEKSRTGYSPPQAERKKNAGSPGTVRSISRVAATTSTGSKLRVVMGNADSGGGRGGKGLQSLRPRGPGRGLIAAGIFLFLLLIASGVLFYIGKHYHVETIYVEGNVHYTNEEIIQMVTSERLGDNSLYLSLKYKNKGIRGIPFIENMDVKVLAPDTIKIVVYEKAVAGYVEYLDKYMYFDKDGTVVEASDAKTAGIPQVTGIPFNQVVLYEPLPVDNQEVFKEILYMTQILSKYEISADKIYFDDSYEMTLYFGDVRVKLGNDDNVEEKISRLKQILPAAAGTKGVFHMENYSGSGSNVTFEQDK</sequence>
<feature type="domain" description="Cell division protein FtsQ/DivIB C-terminal" evidence="8">
    <location>
        <begin position="272"/>
        <end position="377"/>
    </location>
</feature>
<keyword evidence="5" id="KW-0131">Cell cycle</keyword>
<keyword evidence="4 7" id="KW-1133">Transmembrane helix</keyword>
<dbReference type="AlphaFoldDB" id="A0A3E3IK18"/>
<feature type="compositionally biased region" description="Basic and acidic residues" evidence="6">
    <location>
        <begin position="1"/>
        <end position="19"/>
    </location>
</feature>
<evidence type="ECO:0000259" key="8">
    <source>
        <dbReference type="Pfam" id="PF03799"/>
    </source>
</evidence>
<reference evidence="10 11" key="1">
    <citation type="submission" date="2018-08" db="EMBL/GenBank/DDBJ databases">
        <title>A genome reference for cultivated species of the human gut microbiota.</title>
        <authorList>
            <person name="Zou Y."/>
            <person name="Xue W."/>
            <person name="Luo G."/>
        </authorList>
    </citation>
    <scope>NUCLEOTIDE SEQUENCE [LARGE SCALE GENOMIC DNA]</scope>
    <source>
        <strain evidence="10 11">AF26-4BH</strain>
    </source>
</reference>
<accession>A0A3E3IK18</accession>
<feature type="compositionally biased region" description="Low complexity" evidence="6">
    <location>
        <begin position="22"/>
        <end position="39"/>
    </location>
</feature>
<evidence type="ECO:0000313" key="11">
    <source>
        <dbReference type="Proteomes" id="UP000261166"/>
    </source>
</evidence>
<feature type="domain" description="POTRA" evidence="9">
    <location>
        <begin position="193"/>
        <end position="260"/>
    </location>
</feature>
<dbReference type="EMBL" id="QVLU01000024">
    <property type="protein sequence ID" value="RGE67420.1"/>
    <property type="molecule type" value="Genomic_DNA"/>
</dbReference>
<feature type="region of interest" description="Disordered" evidence="6">
    <location>
        <begin position="1"/>
        <end position="122"/>
    </location>
</feature>
<keyword evidence="2" id="KW-0132">Cell division</keyword>
<evidence type="ECO:0000256" key="6">
    <source>
        <dbReference type="SAM" id="MobiDB-lite"/>
    </source>
</evidence>
<evidence type="ECO:0000256" key="1">
    <source>
        <dbReference type="ARBA" id="ARBA00022475"/>
    </source>
</evidence>
<dbReference type="OrthoDB" id="1748794at2"/>
<feature type="compositionally biased region" description="Low complexity" evidence="6">
    <location>
        <begin position="53"/>
        <end position="63"/>
    </location>
</feature>
<evidence type="ECO:0000313" key="10">
    <source>
        <dbReference type="EMBL" id="RGE67420.1"/>
    </source>
</evidence>
<proteinExistence type="predicted"/>
<feature type="compositionally biased region" description="Gly residues" evidence="6">
    <location>
        <begin position="40"/>
        <end position="52"/>
    </location>
</feature>
<evidence type="ECO:0000256" key="5">
    <source>
        <dbReference type="ARBA" id="ARBA00023306"/>
    </source>
</evidence>